<evidence type="ECO:0000313" key="11">
    <source>
        <dbReference type="EMBL" id="QIK72640.1"/>
    </source>
</evidence>
<dbReference type="KEGG" id="prv:G7070_10625"/>
<feature type="transmembrane region" description="Helical" evidence="10">
    <location>
        <begin position="93"/>
        <end position="117"/>
    </location>
</feature>
<evidence type="ECO:0000256" key="4">
    <source>
        <dbReference type="ARBA" id="ARBA00022989"/>
    </source>
</evidence>
<comment type="similarity">
    <text evidence="7 10">Belongs to the fluoride channel Fluc/FEX (TC 1.A.43) family.</text>
</comment>
<feature type="transmembrane region" description="Helical" evidence="10">
    <location>
        <begin position="37"/>
        <end position="56"/>
    </location>
</feature>
<comment type="catalytic activity">
    <reaction evidence="8">
        <text>fluoride(in) = fluoride(out)</text>
        <dbReference type="Rhea" id="RHEA:76159"/>
        <dbReference type="ChEBI" id="CHEBI:17051"/>
    </reaction>
    <physiologicalReaction direction="left-to-right" evidence="8">
        <dbReference type="Rhea" id="RHEA:76160"/>
    </physiologicalReaction>
</comment>
<keyword evidence="3 10" id="KW-0812">Transmembrane</keyword>
<feature type="binding site" evidence="10">
    <location>
        <position position="68"/>
    </location>
    <ligand>
        <name>Na(+)</name>
        <dbReference type="ChEBI" id="CHEBI:29101"/>
        <note>structural</note>
    </ligand>
</feature>
<comment type="function">
    <text evidence="9 10">Fluoride-specific ion channel. Important for reducing fluoride concentration in the cell, thus reducing its toxicity.</text>
</comment>
<keyword evidence="10" id="KW-0915">Sodium</keyword>
<comment type="activity regulation">
    <text evidence="10">Na(+) is not transported, but it plays an essential structural role and its presence is essential for fluoride channel function.</text>
</comment>
<keyword evidence="10" id="KW-0479">Metal-binding</keyword>
<dbReference type="GO" id="GO:0046872">
    <property type="term" value="F:metal ion binding"/>
    <property type="evidence" value="ECO:0007669"/>
    <property type="project" value="UniProtKB-KW"/>
</dbReference>
<comment type="subcellular location">
    <subcellularLocation>
        <location evidence="1 10">Cell membrane</location>
        <topology evidence="1 10">Multi-pass membrane protein</topology>
    </subcellularLocation>
</comment>
<dbReference type="InterPro" id="IPR003691">
    <property type="entry name" value="FluC"/>
</dbReference>
<evidence type="ECO:0000256" key="2">
    <source>
        <dbReference type="ARBA" id="ARBA00022475"/>
    </source>
</evidence>
<dbReference type="RefSeq" id="WP_166233714.1">
    <property type="nucleotide sequence ID" value="NZ_CP049865.1"/>
</dbReference>
<accession>A0A6G7Y776</accession>
<keyword evidence="2 10" id="KW-1003">Cell membrane</keyword>
<dbReference type="GO" id="GO:0062054">
    <property type="term" value="F:fluoride channel activity"/>
    <property type="evidence" value="ECO:0007669"/>
    <property type="project" value="UniProtKB-UniRule"/>
</dbReference>
<dbReference type="Proteomes" id="UP000501058">
    <property type="component" value="Chromosome"/>
</dbReference>
<keyword evidence="6 10" id="KW-0407">Ion channel</keyword>
<feature type="binding site" evidence="10">
    <location>
        <position position="71"/>
    </location>
    <ligand>
        <name>Na(+)</name>
        <dbReference type="ChEBI" id="CHEBI:29101"/>
        <note>structural</note>
    </ligand>
</feature>
<protein>
    <recommendedName>
        <fullName evidence="10">Fluoride-specific ion channel FluC</fullName>
    </recommendedName>
</protein>
<keyword evidence="12" id="KW-1185">Reference proteome</keyword>
<evidence type="ECO:0000313" key="12">
    <source>
        <dbReference type="Proteomes" id="UP000501058"/>
    </source>
</evidence>
<keyword evidence="10" id="KW-0813">Transport</keyword>
<feature type="transmembrane region" description="Helical" evidence="10">
    <location>
        <begin position="6"/>
        <end position="25"/>
    </location>
</feature>
<keyword evidence="10" id="KW-0406">Ion transport</keyword>
<evidence type="ECO:0000256" key="1">
    <source>
        <dbReference type="ARBA" id="ARBA00004651"/>
    </source>
</evidence>
<name>A0A6G7Y776_9ACTN</name>
<proteinExistence type="inferred from homology"/>
<dbReference type="Pfam" id="PF02537">
    <property type="entry name" value="CRCB"/>
    <property type="match status" value="1"/>
</dbReference>
<evidence type="ECO:0000256" key="7">
    <source>
        <dbReference type="ARBA" id="ARBA00035120"/>
    </source>
</evidence>
<dbReference type="GO" id="GO:0140114">
    <property type="term" value="P:cellular detoxification of fluoride"/>
    <property type="evidence" value="ECO:0007669"/>
    <property type="project" value="UniProtKB-UniRule"/>
</dbReference>
<dbReference type="HAMAP" id="MF_00454">
    <property type="entry name" value="FluC"/>
    <property type="match status" value="1"/>
</dbReference>
<evidence type="ECO:0000256" key="8">
    <source>
        <dbReference type="ARBA" id="ARBA00035585"/>
    </source>
</evidence>
<evidence type="ECO:0000256" key="10">
    <source>
        <dbReference type="HAMAP-Rule" id="MF_00454"/>
    </source>
</evidence>
<dbReference type="EMBL" id="CP049865">
    <property type="protein sequence ID" value="QIK72640.1"/>
    <property type="molecule type" value="Genomic_DNA"/>
</dbReference>
<evidence type="ECO:0000256" key="5">
    <source>
        <dbReference type="ARBA" id="ARBA00023136"/>
    </source>
</evidence>
<dbReference type="GO" id="GO:0005886">
    <property type="term" value="C:plasma membrane"/>
    <property type="evidence" value="ECO:0007669"/>
    <property type="project" value="UniProtKB-SubCell"/>
</dbReference>
<feature type="transmembrane region" description="Helical" evidence="10">
    <location>
        <begin position="62"/>
        <end position="81"/>
    </location>
</feature>
<keyword evidence="4 10" id="KW-1133">Transmembrane helix</keyword>
<evidence type="ECO:0000256" key="6">
    <source>
        <dbReference type="ARBA" id="ARBA00023303"/>
    </source>
</evidence>
<dbReference type="AlphaFoldDB" id="A0A6G7Y776"/>
<sequence>MTWLWVALAGGVGAVLRYSLTLLHVRAGKTSRVATFVTNVIGAFAMALVVSIPGGIEQHPVLAAGLLGGFTTFSAASLDTAEDLREGRLVQGVVLPLAMVASAVVAFFLGLMVYGVLDALL</sequence>
<gene>
    <name evidence="10" type="primary">fluC</name>
    <name evidence="10" type="synonym">crcB</name>
    <name evidence="11" type="ORF">G7070_10625</name>
</gene>
<evidence type="ECO:0000256" key="3">
    <source>
        <dbReference type="ARBA" id="ARBA00022692"/>
    </source>
</evidence>
<organism evidence="11 12">
    <name type="scientific">Propioniciclava coleopterorum</name>
    <dbReference type="NCBI Taxonomy" id="2714937"/>
    <lineage>
        <taxon>Bacteria</taxon>
        <taxon>Bacillati</taxon>
        <taxon>Actinomycetota</taxon>
        <taxon>Actinomycetes</taxon>
        <taxon>Propionibacteriales</taxon>
        <taxon>Propionibacteriaceae</taxon>
        <taxon>Propioniciclava</taxon>
    </lineage>
</organism>
<evidence type="ECO:0000256" key="9">
    <source>
        <dbReference type="ARBA" id="ARBA00049940"/>
    </source>
</evidence>
<keyword evidence="5 10" id="KW-0472">Membrane</keyword>
<reference evidence="11 12" key="1">
    <citation type="submission" date="2020-03" db="EMBL/GenBank/DDBJ databases">
        <title>Propioniciclava sp. nov., isolated from Hydrophilus acuminatus.</title>
        <authorList>
            <person name="Hyun D.-W."/>
            <person name="Bae J.-W."/>
        </authorList>
    </citation>
    <scope>NUCLEOTIDE SEQUENCE [LARGE SCALE GENOMIC DNA]</scope>
    <source>
        <strain evidence="11 12">HDW11</strain>
    </source>
</reference>